<organism evidence="2 3">
    <name type="scientific">Sulfuriferula plumbiphila</name>
    <dbReference type="NCBI Taxonomy" id="171865"/>
    <lineage>
        <taxon>Bacteria</taxon>
        <taxon>Pseudomonadati</taxon>
        <taxon>Pseudomonadota</taxon>
        <taxon>Betaproteobacteria</taxon>
        <taxon>Nitrosomonadales</taxon>
        <taxon>Sulfuricellaceae</taxon>
        <taxon>Sulfuriferula</taxon>
    </lineage>
</organism>
<evidence type="ECO:0000313" key="2">
    <source>
        <dbReference type="EMBL" id="GEP32008.1"/>
    </source>
</evidence>
<dbReference type="InterPro" id="IPR036163">
    <property type="entry name" value="HMA_dom_sf"/>
</dbReference>
<dbReference type="CDD" id="cd00371">
    <property type="entry name" value="HMA"/>
    <property type="match status" value="1"/>
</dbReference>
<dbReference type="Proteomes" id="UP000321337">
    <property type="component" value="Unassembled WGS sequence"/>
</dbReference>
<sequence length="66" mass="7065">MIEFRVDDMTCGHCAGVITKAVAAVDAKAKVAIDIPSHRVRIDGTTRQQAIQDAIREAGYTPVLVA</sequence>
<dbReference type="AlphaFoldDB" id="A0A512LBY1"/>
<dbReference type="Gene3D" id="3.30.70.100">
    <property type="match status" value="1"/>
</dbReference>
<dbReference type="EMBL" id="BKAD01000043">
    <property type="protein sequence ID" value="GEP32008.1"/>
    <property type="molecule type" value="Genomic_DNA"/>
</dbReference>
<reference evidence="2 3" key="1">
    <citation type="submission" date="2019-07" db="EMBL/GenBank/DDBJ databases">
        <title>Whole genome shotgun sequence of Thiobacillus plumbophilus NBRC 107929.</title>
        <authorList>
            <person name="Hosoyama A."/>
            <person name="Uohara A."/>
            <person name="Ohji S."/>
            <person name="Ichikawa N."/>
        </authorList>
    </citation>
    <scope>NUCLEOTIDE SEQUENCE [LARGE SCALE GENOMIC DNA]</scope>
    <source>
        <strain evidence="2 3">NBRC 107929</strain>
    </source>
</reference>
<name>A0A512LBY1_9PROT</name>
<dbReference type="Pfam" id="PF00403">
    <property type="entry name" value="HMA"/>
    <property type="match status" value="1"/>
</dbReference>
<dbReference type="PROSITE" id="PS50846">
    <property type="entry name" value="HMA_2"/>
    <property type="match status" value="1"/>
</dbReference>
<evidence type="ECO:0000313" key="3">
    <source>
        <dbReference type="Proteomes" id="UP000321337"/>
    </source>
</evidence>
<feature type="domain" description="HMA" evidence="1">
    <location>
        <begin position="1"/>
        <end position="63"/>
    </location>
</feature>
<dbReference type="RefSeq" id="WP_147074950.1">
    <property type="nucleotide sequence ID" value="NZ_AP021884.1"/>
</dbReference>
<dbReference type="GO" id="GO:0046872">
    <property type="term" value="F:metal ion binding"/>
    <property type="evidence" value="ECO:0007669"/>
    <property type="project" value="InterPro"/>
</dbReference>
<proteinExistence type="predicted"/>
<keyword evidence="3" id="KW-1185">Reference proteome</keyword>
<dbReference type="SUPFAM" id="SSF55008">
    <property type="entry name" value="HMA, heavy metal-associated domain"/>
    <property type="match status" value="1"/>
</dbReference>
<evidence type="ECO:0000259" key="1">
    <source>
        <dbReference type="PROSITE" id="PS50846"/>
    </source>
</evidence>
<comment type="caution">
    <text evidence="2">The sequence shown here is derived from an EMBL/GenBank/DDBJ whole genome shotgun (WGS) entry which is preliminary data.</text>
</comment>
<dbReference type="InterPro" id="IPR006121">
    <property type="entry name" value="HMA_dom"/>
</dbReference>
<gene>
    <name evidence="2" type="ORF">TPL01_31460</name>
</gene>
<accession>A0A512LBY1</accession>
<protein>
    <submittedName>
        <fullName evidence="2">Heavy metal transport/detoxification protein</fullName>
    </submittedName>
</protein>
<dbReference type="OrthoDB" id="9813965at2"/>